<accession>A0A226EJP7</accession>
<name>A0A226EJP7_FOLCA</name>
<dbReference type="Proteomes" id="UP000198287">
    <property type="component" value="Unassembled WGS sequence"/>
</dbReference>
<gene>
    <name evidence="1" type="ORF">Fcan01_07907</name>
</gene>
<evidence type="ECO:0000313" key="1">
    <source>
        <dbReference type="EMBL" id="OXA57347.1"/>
    </source>
</evidence>
<evidence type="ECO:0000313" key="2">
    <source>
        <dbReference type="Proteomes" id="UP000198287"/>
    </source>
</evidence>
<dbReference type="EMBL" id="LNIX01000003">
    <property type="protein sequence ID" value="OXA57347.1"/>
    <property type="molecule type" value="Genomic_DNA"/>
</dbReference>
<reference evidence="1 2" key="1">
    <citation type="submission" date="2015-12" db="EMBL/GenBank/DDBJ databases">
        <title>The genome of Folsomia candida.</title>
        <authorList>
            <person name="Faddeeva A."/>
            <person name="Derks M.F."/>
            <person name="Anvar Y."/>
            <person name="Smit S."/>
            <person name="Van Straalen N."/>
            <person name="Roelofs D."/>
        </authorList>
    </citation>
    <scope>NUCLEOTIDE SEQUENCE [LARGE SCALE GENOMIC DNA]</scope>
    <source>
        <strain evidence="1 2">VU population</strain>
        <tissue evidence="1">Whole body</tissue>
    </source>
</reference>
<proteinExistence type="predicted"/>
<keyword evidence="2" id="KW-1185">Reference proteome</keyword>
<organism evidence="1 2">
    <name type="scientific">Folsomia candida</name>
    <name type="common">Springtail</name>
    <dbReference type="NCBI Taxonomy" id="158441"/>
    <lineage>
        <taxon>Eukaryota</taxon>
        <taxon>Metazoa</taxon>
        <taxon>Ecdysozoa</taxon>
        <taxon>Arthropoda</taxon>
        <taxon>Hexapoda</taxon>
        <taxon>Collembola</taxon>
        <taxon>Entomobryomorpha</taxon>
        <taxon>Isotomoidea</taxon>
        <taxon>Isotomidae</taxon>
        <taxon>Proisotominae</taxon>
        <taxon>Folsomia</taxon>
    </lineage>
</organism>
<sequence length="301" mass="35089">MSLICLDAKKHHFKFYARSQLGGGISTIVRPAENSLTRDDKLFIDDSIRSNLKYLPIPTLFKMDQMEFWKNDNSAFMKDKRTMPKNKILAILQDIDNTIINVAWQDEREDDDYDTEDDYATNDESTIYFMPWSNLDDIPADVVCLYTSSYDILTAANRHVSDEACTDRFLKWAGWTPGISNVISLCQCPYGKRNNFKCFARSMLGGGISTFTRSKEDILTRKDKNIVIQAILDNLEYLPNPTLYKMSNIEIWKKDENFQNVWKDIKNRIGEFRSILRNIQETLRTEAWKKVQNVSDDFNYV</sequence>
<protein>
    <submittedName>
        <fullName evidence="1">Uncharacterized protein</fullName>
    </submittedName>
</protein>
<comment type="caution">
    <text evidence="1">The sequence shown here is derived from an EMBL/GenBank/DDBJ whole genome shotgun (WGS) entry which is preliminary data.</text>
</comment>
<dbReference type="AlphaFoldDB" id="A0A226EJP7"/>